<evidence type="ECO:0000313" key="2">
    <source>
        <dbReference type="Proteomes" id="UP000198736"/>
    </source>
</evidence>
<dbReference type="Pfam" id="PF00702">
    <property type="entry name" value="Hydrolase"/>
    <property type="match status" value="1"/>
</dbReference>
<dbReference type="PANTHER" id="PTHR43434">
    <property type="entry name" value="PHOSPHOGLYCOLATE PHOSPHATASE"/>
    <property type="match status" value="1"/>
</dbReference>
<dbReference type="PRINTS" id="PR00413">
    <property type="entry name" value="HADHALOGNASE"/>
</dbReference>
<protein>
    <submittedName>
        <fullName evidence="1">Putative HAD-like hydrolase, purine nucleotidase</fullName>
    </submittedName>
</protein>
<dbReference type="AlphaFoldDB" id="A0A0S4LNB9"/>
<dbReference type="InterPro" id="IPR006439">
    <property type="entry name" value="HAD-SF_hydro_IA"/>
</dbReference>
<dbReference type="STRING" id="1742973.COMA2_30306"/>
<dbReference type="OrthoDB" id="9773910at2"/>
<keyword evidence="2" id="KW-1185">Reference proteome</keyword>
<gene>
    <name evidence="1" type="ORF">COMA2_30306</name>
</gene>
<dbReference type="PANTHER" id="PTHR43434:SF3">
    <property type="entry name" value="GMP_IMP NUCLEOTIDASE YRFG"/>
    <property type="match status" value="1"/>
</dbReference>
<name>A0A0S4LNB9_9BACT</name>
<dbReference type="GO" id="GO:0006281">
    <property type="term" value="P:DNA repair"/>
    <property type="evidence" value="ECO:0007669"/>
    <property type="project" value="TreeGrafter"/>
</dbReference>
<sequence length="232" mass="26405">MTQRSACDTQRFPDWAQIDDVLLDMDGTLLDRHFDNFFFEEELPRRYATLHALPFEAARDRLMAMYRSVEGELAWTDLDYWTKRVGIDVVAMHKELDHMIGFLPGAEDFLRHLRRLGKPVTIVTNAHSTGVSVKVAKTGLDRYVDRIVDAFEVGYLKMRPEYWPNCQRLLGFDPSRSLFMDDDEGCLIAAKEFGVAHLIHSAKSSSHLPPSPLSRFFSVAGFAPLLNGRSPA</sequence>
<dbReference type="EMBL" id="CZPZ01000023">
    <property type="protein sequence ID" value="CUS37508.1"/>
    <property type="molecule type" value="Genomic_DNA"/>
</dbReference>
<keyword evidence="1" id="KW-0378">Hydrolase</keyword>
<dbReference type="Gene3D" id="3.40.50.1000">
    <property type="entry name" value="HAD superfamily/HAD-like"/>
    <property type="match status" value="1"/>
</dbReference>
<dbReference type="GO" id="GO:0008967">
    <property type="term" value="F:phosphoglycolate phosphatase activity"/>
    <property type="evidence" value="ECO:0007669"/>
    <property type="project" value="TreeGrafter"/>
</dbReference>
<accession>A0A0S4LNB9</accession>
<dbReference type="RefSeq" id="WP_139077359.1">
    <property type="nucleotide sequence ID" value="NZ_CZPZ01000023.1"/>
</dbReference>
<dbReference type="InterPro" id="IPR050155">
    <property type="entry name" value="HAD-like_hydrolase_sf"/>
</dbReference>
<reference evidence="2" key="1">
    <citation type="submission" date="2015-10" db="EMBL/GenBank/DDBJ databases">
        <authorList>
            <person name="Luecker S."/>
            <person name="Luecker S."/>
        </authorList>
    </citation>
    <scope>NUCLEOTIDE SEQUENCE [LARGE SCALE GENOMIC DNA]</scope>
</reference>
<dbReference type="SUPFAM" id="SSF56784">
    <property type="entry name" value="HAD-like"/>
    <property type="match status" value="1"/>
</dbReference>
<dbReference type="Proteomes" id="UP000198736">
    <property type="component" value="Unassembled WGS sequence"/>
</dbReference>
<dbReference type="InterPro" id="IPR036412">
    <property type="entry name" value="HAD-like_sf"/>
</dbReference>
<dbReference type="SFLD" id="SFLDG01129">
    <property type="entry name" value="C1.5:_HAD__Beta-PGM__Phosphata"/>
    <property type="match status" value="1"/>
</dbReference>
<organism evidence="1 2">
    <name type="scientific">Candidatus Nitrospira nitrificans</name>
    <dbReference type="NCBI Taxonomy" id="1742973"/>
    <lineage>
        <taxon>Bacteria</taxon>
        <taxon>Pseudomonadati</taxon>
        <taxon>Nitrospirota</taxon>
        <taxon>Nitrospiria</taxon>
        <taxon>Nitrospirales</taxon>
        <taxon>Nitrospiraceae</taxon>
        <taxon>Nitrospira</taxon>
    </lineage>
</organism>
<proteinExistence type="predicted"/>
<dbReference type="SFLD" id="SFLDS00003">
    <property type="entry name" value="Haloacid_Dehalogenase"/>
    <property type="match status" value="1"/>
</dbReference>
<dbReference type="InterPro" id="IPR023214">
    <property type="entry name" value="HAD_sf"/>
</dbReference>
<evidence type="ECO:0000313" key="1">
    <source>
        <dbReference type="EMBL" id="CUS37508.1"/>
    </source>
</evidence>
<dbReference type="GO" id="GO:0005829">
    <property type="term" value="C:cytosol"/>
    <property type="evidence" value="ECO:0007669"/>
    <property type="project" value="TreeGrafter"/>
</dbReference>